<reference evidence="4 5" key="1">
    <citation type="submission" date="2019-04" db="EMBL/GenBank/DDBJ databases">
        <title>Fungal friends and foes A comparative genomics study of 23 Aspergillus species from section Flavi.</title>
        <authorList>
            <consortium name="DOE Joint Genome Institute"/>
            <person name="Kjaerbolling I."/>
            <person name="Vesth T.C."/>
            <person name="Frisvad J.C."/>
            <person name="Nybo J.L."/>
            <person name="Theobald S."/>
            <person name="Kildgaard S."/>
            <person name="Petersen T.I."/>
            <person name="Kuo A."/>
            <person name="Sato A."/>
            <person name="Lyhne E.K."/>
            <person name="Kogle M.E."/>
            <person name="Wiebenga A."/>
            <person name="Kun R.S."/>
            <person name="Lubbers R.J."/>
            <person name="Makela M.R."/>
            <person name="Barry K."/>
            <person name="Chovatia M."/>
            <person name="Clum A."/>
            <person name="Daum C."/>
            <person name="Haridas S."/>
            <person name="He G."/>
            <person name="LaButti K."/>
            <person name="Lipzen A."/>
            <person name="Mondo S."/>
            <person name="Pangilinan J."/>
            <person name="Riley R."/>
            <person name="Salamov A."/>
            <person name="Simmons B.A."/>
            <person name="Magnuson J.K."/>
            <person name="Henrissat B."/>
            <person name="Mortensen U.H."/>
            <person name="Larsen T.O."/>
            <person name="De vries R.P."/>
            <person name="Grigoriev I.V."/>
            <person name="Machida M."/>
            <person name="Baker S.E."/>
            <person name="Andersen M.R."/>
        </authorList>
    </citation>
    <scope>NUCLEOTIDE SEQUENCE [LARGE SCALE GENOMIC DNA]</scope>
    <source>
        <strain evidence="4 5">CBS 117618</strain>
    </source>
</reference>
<sequence length="269" mass="29335">MPDIPRLSNVAISLKNGVAVLKYDRPEAGNALNVPLIHDILTGLKWAEQEDEVKVILQTGEKIFSAGLDLKHESVAQPGTVISDPFLDTISEVHKAMINSDKILVAAVNGPAPGWGTTSLALADLVYASPSAVFFTPFVKLGIAAEACSTVTFPKIMGRQRAASLLLAGDTMTATELETAGLITKVLPKHDFLQNVLEICYRIAKQPPEALRCNKNLLMRTSRQELLDVNEAELKILRTRARSPEALSAVDAFLSDQERRKRKKAQSKI</sequence>
<name>A0A5N6DJB7_ASPPA</name>
<dbReference type="OMA" id="LHCDFVY"/>
<dbReference type="Proteomes" id="UP000326532">
    <property type="component" value="Unassembled WGS sequence"/>
</dbReference>
<organism evidence="4 5">
    <name type="scientific">Aspergillus parasiticus</name>
    <dbReference type="NCBI Taxonomy" id="5067"/>
    <lineage>
        <taxon>Eukaryota</taxon>
        <taxon>Fungi</taxon>
        <taxon>Dikarya</taxon>
        <taxon>Ascomycota</taxon>
        <taxon>Pezizomycotina</taxon>
        <taxon>Eurotiomycetes</taxon>
        <taxon>Eurotiomycetidae</taxon>
        <taxon>Eurotiales</taxon>
        <taxon>Aspergillaceae</taxon>
        <taxon>Aspergillus</taxon>
        <taxon>Aspergillus subgen. Circumdati</taxon>
    </lineage>
</organism>
<dbReference type="CDD" id="cd06558">
    <property type="entry name" value="crotonase-like"/>
    <property type="match status" value="1"/>
</dbReference>
<dbReference type="PANTHER" id="PTHR43684">
    <property type="match status" value="1"/>
</dbReference>
<evidence type="ECO:0000256" key="2">
    <source>
        <dbReference type="ARBA" id="ARBA00023140"/>
    </source>
</evidence>
<dbReference type="VEuPathDB" id="FungiDB:BDV34DRAFT_235800"/>
<evidence type="ECO:0000256" key="1">
    <source>
        <dbReference type="ARBA" id="ARBA00004275"/>
    </source>
</evidence>
<dbReference type="PANTHER" id="PTHR43684:SF1">
    <property type="entry name" value="ENOYL-COA DELTA ISOMERASE 2"/>
    <property type="match status" value="1"/>
</dbReference>
<dbReference type="EMBL" id="ML734982">
    <property type="protein sequence ID" value="KAB8204230.1"/>
    <property type="molecule type" value="Genomic_DNA"/>
</dbReference>
<evidence type="ECO:0000313" key="4">
    <source>
        <dbReference type="EMBL" id="KAB8204230.1"/>
    </source>
</evidence>
<keyword evidence="5" id="KW-1185">Reference proteome</keyword>
<proteinExistence type="predicted"/>
<gene>
    <name evidence="4" type="ORF">BDV34DRAFT_235800</name>
</gene>
<dbReference type="InterPro" id="IPR029045">
    <property type="entry name" value="ClpP/crotonase-like_dom_sf"/>
</dbReference>
<dbReference type="Gene3D" id="1.10.12.10">
    <property type="entry name" value="Lyase 2-enoyl-coa Hydratase, Chain A, domain 2"/>
    <property type="match status" value="1"/>
</dbReference>
<keyword evidence="3" id="KW-0413">Isomerase</keyword>
<dbReference type="GO" id="GO:0004165">
    <property type="term" value="F:delta(3)-delta(2)-enoyl-CoA isomerase activity"/>
    <property type="evidence" value="ECO:0007669"/>
    <property type="project" value="UniProtKB-ARBA"/>
</dbReference>
<dbReference type="SUPFAM" id="SSF52096">
    <property type="entry name" value="ClpP/crotonase"/>
    <property type="match status" value="1"/>
</dbReference>
<dbReference type="GO" id="GO:0005777">
    <property type="term" value="C:peroxisome"/>
    <property type="evidence" value="ECO:0007669"/>
    <property type="project" value="UniProtKB-SubCell"/>
</dbReference>
<dbReference type="InterPro" id="IPR051053">
    <property type="entry name" value="ECH/Chromodomain_protein"/>
</dbReference>
<dbReference type="InterPro" id="IPR001753">
    <property type="entry name" value="Enoyl-CoA_hydra/iso"/>
</dbReference>
<protein>
    <submittedName>
        <fullName evidence="4">ClpP/crotonase-like domain-containing protein</fullName>
    </submittedName>
</protein>
<accession>A0A5N6DJB7</accession>
<keyword evidence="2" id="KW-0576">Peroxisome</keyword>
<evidence type="ECO:0000256" key="3">
    <source>
        <dbReference type="ARBA" id="ARBA00023235"/>
    </source>
</evidence>
<dbReference type="InterPro" id="IPR014748">
    <property type="entry name" value="Enoyl-CoA_hydra_C"/>
</dbReference>
<dbReference type="AlphaFoldDB" id="A0A5N6DJB7"/>
<evidence type="ECO:0000313" key="5">
    <source>
        <dbReference type="Proteomes" id="UP000326532"/>
    </source>
</evidence>
<dbReference type="Gene3D" id="3.90.226.10">
    <property type="entry name" value="2-enoyl-CoA Hydratase, Chain A, domain 1"/>
    <property type="match status" value="1"/>
</dbReference>
<dbReference type="Pfam" id="PF00378">
    <property type="entry name" value="ECH_1"/>
    <property type="match status" value="1"/>
</dbReference>
<comment type="subcellular location">
    <subcellularLocation>
        <location evidence="1">Peroxisome</location>
    </subcellularLocation>
</comment>